<evidence type="ECO:0000259" key="1">
    <source>
        <dbReference type="Pfam" id="PF00561"/>
    </source>
</evidence>
<dbReference type="SUPFAM" id="SSF53474">
    <property type="entry name" value="alpha/beta-Hydrolases"/>
    <property type="match status" value="1"/>
</dbReference>
<dbReference type="InterPro" id="IPR000639">
    <property type="entry name" value="Epox_hydrolase-like"/>
</dbReference>
<dbReference type="PANTHER" id="PTHR43689">
    <property type="entry name" value="HYDROLASE"/>
    <property type="match status" value="1"/>
</dbReference>
<feature type="domain" description="AB hydrolase-1" evidence="1">
    <location>
        <begin position="60"/>
        <end position="174"/>
    </location>
</feature>
<proteinExistence type="predicted"/>
<dbReference type="GO" id="GO:0003824">
    <property type="term" value="F:catalytic activity"/>
    <property type="evidence" value="ECO:0007669"/>
    <property type="project" value="InterPro"/>
</dbReference>
<dbReference type="AlphaFoldDB" id="A0A7S3NPY8"/>
<dbReference type="InterPro" id="IPR000073">
    <property type="entry name" value="AB_hydrolase_1"/>
</dbReference>
<accession>A0A7S3NPY8</accession>
<name>A0A7S3NPY8_9STRA</name>
<dbReference type="PANTHER" id="PTHR43689:SF8">
    <property type="entry name" value="ALPHA_BETA-HYDROLASES SUPERFAMILY PROTEIN"/>
    <property type="match status" value="1"/>
</dbReference>
<dbReference type="Gene3D" id="3.40.50.1820">
    <property type="entry name" value="alpha/beta hydrolase"/>
    <property type="match status" value="2"/>
</dbReference>
<evidence type="ECO:0000313" key="2">
    <source>
        <dbReference type="EMBL" id="CAE0374504.1"/>
    </source>
</evidence>
<gene>
    <name evidence="2" type="ORF">ALAG00032_LOCUS15307</name>
</gene>
<organism evidence="2">
    <name type="scientific">Aureoumbra lagunensis</name>
    <dbReference type="NCBI Taxonomy" id="44058"/>
    <lineage>
        <taxon>Eukaryota</taxon>
        <taxon>Sar</taxon>
        <taxon>Stramenopiles</taxon>
        <taxon>Ochrophyta</taxon>
        <taxon>Pelagophyceae</taxon>
        <taxon>Pelagomonadales</taxon>
        <taxon>Aureoumbra</taxon>
    </lineage>
</organism>
<dbReference type="PRINTS" id="PR00412">
    <property type="entry name" value="EPOXHYDRLASE"/>
</dbReference>
<dbReference type="PRINTS" id="PR00111">
    <property type="entry name" value="ABHYDROLASE"/>
</dbReference>
<dbReference type="InterPro" id="IPR029058">
    <property type="entry name" value="AB_hydrolase_fold"/>
</dbReference>
<dbReference type="Pfam" id="PF00561">
    <property type="entry name" value="Abhydrolase_1"/>
    <property type="match status" value="1"/>
</dbReference>
<reference evidence="2" key="1">
    <citation type="submission" date="2021-01" db="EMBL/GenBank/DDBJ databases">
        <authorList>
            <person name="Corre E."/>
            <person name="Pelletier E."/>
            <person name="Niang G."/>
            <person name="Scheremetjew M."/>
            <person name="Finn R."/>
            <person name="Kale V."/>
            <person name="Holt S."/>
            <person name="Cochrane G."/>
            <person name="Meng A."/>
            <person name="Brown T."/>
            <person name="Cohen L."/>
        </authorList>
    </citation>
    <scope>NUCLEOTIDE SEQUENCE</scope>
    <source>
        <strain evidence="2">CCMP1510</strain>
    </source>
</reference>
<protein>
    <recommendedName>
        <fullName evidence="1">AB hydrolase-1 domain-containing protein</fullName>
    </recommendedName>
</protein>
<sequence length="447" mass="50364">MSEKGASSSVESEVPLVSIVKREFEKDSILLPAGFHYRGGDRLRVYMWEAHDVINLYRGTVVLLHGLLTSHASWSEIASRLAASGWRVIAPDLLGFGESPWPRGASSYTVQRHIDELVTALKPINSRFHIVGHSIGAILAAELVSRKDEFNLDIVSLTTIALPYFDSSNHAQRHLSHASRCCCCASITFMLNKEKYSLCNAAKKTRNIRNLDEKKESDIRIDDESMTSKQEKILYSSASWRASLVWILLNFPIMSFILCSLICQQRIIWFFFARIFGGKVLEQRFKNVLLHSYHSVVASYRHCVENHRLDLTKLNNIPILIAHGRADDVIPIDSAIHFRDSVLASSIESSFPPKLILLDGVKHSCSDAAPAIASLLLKWLSLRQKNDDTFYIKQVTVDNEESELREKSLSSSIATRLQNPLHHHNNSMVPLSSLSETHTKKRLPIAV</sequence>
<dbReference type="EMBL" id="HBIJ01023237">
    <property type="protein sequence ID" value="CAE0374504.1"/>
    <property type="molecule type" value="Transcribed_RNA"/>
</dbReference>